<organism evidence="1 2">
    <name type="scientific">Phlebia brevispora</name>
    <dbReference type="NCBI Taxonomy" id="194682"/>
    <lineage>
        <taxon>Eukaryota</taxon>
        <taxon>Fungi</taxon>
        <taxon>Dikarya</taxon>
        <taxon>Basidiomycota</taxon>
        <taxon>Agaricomycotina</taxon>
        <taxon>Agaricomycetes</taxon>
        <taxon>Polyporales</taxon>
        <taxon>Meruliaceae</taxon>
        <taxon>Phlebia</taxon>
    </lineage>
</organism>
<accession>A0ACC1TF21</accession>
<protein>
    <submittedName>
        <fullName evidence="1">Uncharacterized protein</fullName>
    </submittedName>
</protein>
<gene>
    <name evidence="1" type="ORF">NM688_g464</name>
</gene>
<proteinExistence type="predicted"/>
<dbReference type="Proteomes" id="UP001148662">
    <property type="component" value="Unassembled WGS sequence"/>
</dbReference>
<dbReference type="EMBL" id="JANHOG010000038">
    <property type="protein sequence ID" value="KAJ3559229.1"/>
    <property type="molecule type" value="Genomic_DNA"/>
</dbReference>
<comment type="caution">
    <text evidence="1">The sequence shown here is derived from an EMBL/GenBank/DDBJ whole genome shotgun (WGS) entry which is preliminary data.</text>
</comment>
<keyword evidence="2" id="KW-1185">Reference proteome</keyword>
<evidence type="ECO:0000313" key="1">
    <source>
        <dbReference type="EMBL" id="KAJ3559229.1"/>
    </source>
</evidence>
<reference evidence="1" key="1">
    <citation type="submission" date="2022-07" db="EMBL/GenBank/DDBJ databases">
        <title>Genome Sequence of Phlebia brevispora.</title>
        <authorList>
            <person name="Buettner E."/>
        </authorList>
    </citation>
    <scope>NUCLEOTIDE SEQUENCE</scope>
    <source>
        <strain evidence="1">MPL23</strain>
    </source>
</reference>
<name>A0ACC1TF21_9APHY</name>
<evidence type="ECO:0000313" key="2">
    <source>
        <dbReference type="Proteomes" id="UP001148662"/>
    </source>
</evidence>
<sequence>MSEKLPPIKLIEGNYEEWAFIMEAALKGHDLWSVVGPEVKELVPKGPKAVQMRKTKVELAKSKITVVLDISQTPFVMGLEDSHEIWMVLRDLHCSQSVNSVLSLHRRFFRMAKLESETIIAYIARVRKAAYELSHTPAPVSELDMILVITDGLPQEYSTVVTALDDLPFDKLKMANVIMRIAGREAQLQRSHDVDTDGVFALVGRTWATWWQSRAEDIR</sequence>